<dbReference type="AlphaFoldDB" id="A0A0A9C6L5"/>
<evidence type="ECO:0000313" key="1">
    <source>
        <dbReference type="EMBL" id="JAD67132.1"/>
    </source>
</evidence>
<accession>A0A0A9C6L5</accession>
<dbReference type="EMBL" id="GBRH01230763">
    <property type="protein sequence ID" value="JAD67132.1"/>
    <property type="molecule type" value="Transcribed_RNA"/>
</dbReference>
<reference evidence="1" key="2">
    <citation type="journal article" date="2015" name="Data Brief">
        <title>Shoot transcriptome of the giant reed, Arundo donax.</title>
        <authorList>
            <person name="Barrero R.A."/>
            <person name="Guerrero F.D."/>
            <person name="Moolhuijzen P."/>
            <person name="Goolsby J.A."/>
            <person name="Tidwell J."/>
            <person name="Bellgard S.E."/>
            <person name="Bellgard M.I."/>
        </authorList>
    </citation>
    <scope>NUCLEOTIDE SEQUENCE</scope>
    <source>
        <tissue evidence="1">Shoot tissue taken approximately 20 cm above the soil surface</tissue>
    </source>
</reference>
<sequence>MGSEVTYQQKWLNCSTRVSKGIKKKIPETGMRFRCKNEEGTSVLVVRRMRAEHKSGMMDL</sequence>
<organism evidence="1">
    <name type="scientific">Arundo donax</name>
    <name type="common">Giant reed</name>
    <name type="synonym">Donax arundinaceus</name>
    <dbReference type="NCBI Taxonomy" id="35708"/>
    <lineage>
        <taxon>Eukaryota</taxon>
        <taxon>Viridiplantae</taxon>
        <taxon>Streptophyta</taxon>
        <taxon>Embryophyta</taxon>
        <taxon>Tracheophyta</taxon>
        <taxon>Spermatophyta</taxon>
        <taxon>Magnoliopsida</taxon>
        <taxon>Liliopsida</taxon>
        <taxon>Poales</taxon>
        <taxon>Poaceae</taxon>
        <taxon>PACMAD clade</taxon>
        <taxon>Arundinoideae</taxon>
        <taxon>Arundineae</taxon>
        <taxon>Arundo</taxon>
    </lineage>
</organism>
<proteinExistence type="predicted"/>
<name>A0A0A9C6L5_ARUDO</name>
<protein>
    <submittedName>
        <fullName evidence="1">Uncharacterized protein</fullName>
    </submittedName>
</protein>
<reference evidence="1" key="1">
    <citation type="submission" date="2014-09" db="EMBL/GenBank/DDBJ databases">
        <authorList>
            <person name="Magalhaes I.L.F."/>
            <person name="Oliveira U."/>
            <person name="Santos F.R."/>
            <person name="Vidigal T.H.D.A."/>
            <person name="Brescovit A.D."/>
            <person name="Santos A.J."/>
        </authorList>
    </citation>
    <scope>NUCLEOTIDE SEQUENCE</scope>
    <source>
        <tissue evidence="1">Shoot tissue taken approximately 20 cm above the soil surface</tissue>
    </source>
</reference>